<dbReference type="GO" id="GO:0005737">
    <property type="term" value="C:cytoplasm"/>
    <property type="evidence" value="ECO:0007669"/>
    <property type="project" value="TreeGrafter"/>
</dbReference>
<dbReference type="Gene3D" id="1.10.1200.10">
    <property type="entry name" value="ACP-like"/>
    <property type="match status" value="1"/>
</dbReference>
<dbReference type="InterPro" id="IPR036770">
    <property type="entry name" value="Ankyrin_rpt-contain_sf"/>
</dbReference>
<feature type="repeat" description="ANK" evidence="1">
    <location>
        <begin position="1127"/>
        <end position="1150"/>
    </location>
</feature>
<dbReference type="VEuPathDB" id="CryptoDB:Cvel_1906"/>
<feature type="compositionally biased region" description="Acidic residues" evidence="2">
    <location>
        <begin position="869"/>
        <end position="883"/>
    </location>
</feature>
<dbReference type="InterPro" id="IPR002110">
    <property type="entry name" value="Ankyrin_rpt"/>
</dbReference>
<dbReference type="PANTHER" id="PTHR45527:SF1">
    <property type="entry name" value="FATTY ACID SYNTHASE"/>
    <property type="match status" value="1"/>
</dbReference>
<feature type="compositionally biased region" description="Basic and acidic residues" evidence="2">
    <location>
        <begin position="96"/>
        <end position="125"/>
    </location>
</feature>
<dbReference type="SUPFAM" id="SSF47336">
    <property type="entry name" value="ACP-like"/>
    <property type="match status" value="1"/>
</dbReference>
<dbReference type="GO" id="GO:0031177">
    <property type="term" value="F:phosphopantetheine binding"/>
    <property type="evidence" value="ECO:0007669"/>
    <property type="project" value="TreeGrafter"/>
</dbReference>
<dbReference type="PROSITE" id="PS00455">
    <property type="entry name" value="AMP_BINDING"/>
    <property type="match status" value="1"/>
</dbReference>
<dbReference type="Gene3D" id="3.30.300.30">
    <property type="match status" value="1"/>
</dbReference>
<dbReference type="Gene3D" id="1.25.40.20">
    <property type="entry name" value="Ankyrin repeat-containing domain"/>
    <property type="match status" value="2"/>
</dbReference>
<feature type="region of interest" description="Disordered" evidence="2">
    <location>
        <begin position="931"/>
        <end position="978"/>
    </location>
</feature>
<dbReference type="GO" id="GO:0043041">
    <property type="term" value="P:amino acid activation for nonribosomal peptide biosynthetic process"/>
    <property type="evidence" value="ECO:0007669"/>
    <property type="project" value="TreeGrafter"/>
</dbReference>
<evidence type="ECO:0000259" key="3">
    <source>
        <dbReference type="Pfam" id="PF00501"/>
    </source>
</evidence>
<dbReference type="Pfam" id="PF00023">
    <property type="entry name" value="Ank"/>
    <property type="match status" value="1"/>
</dbReference>
<dbReference type="AlphaFoldDB" id="A0A0G4I6V9"/>
<dbReference type="SUPFAM" id="SSF48403">
    <property type="entry name" value="Ankyrin repeat"/>
    <property type="match status" value="1"/>
</dbReference>
<reference evidence="4" key="1">
    <citation type="submission" date="2014-11" db="EMBL/GenBank/DDBJ databases">
        <authorList>
            <person name="Otto D Thomas"/>
            <person name="Naeem Raeece"/>
        </authorList>
    </citation>
    <scope>NUCLEOTIDE SEQUENCE</scope>
</reference>
<sequence>MSSTPSEETASLSPSGPLSLSDSICWCNLFGLHREDSCLLKVVDPYPSHPHRRAEVESSNHILLAGQQSHRVFELKLKETLLLLHEISQQIAGALRRREAEDAKPRDRARDWSALSEKEDHEERSSIPPSLSVGVLLSEGPLLLLTVAAILLTPRAVLVPLSPTDPLNRLRSAVNASKCQLIIGPSKAASLVSALSSGPPVVSFLSDEEIFGTTDVAQLFSRAAQKARTTPESPPGQLKQKCSASPSGPHNAGKSLSHIYFTSGSTGDPKGCLVSKTSLLHFASARNAAHEFRQGDTTFIASTFTFDPYLGDLVSSWLGGGCVAVPFRQHSVFDGTLLGCVNLTGATHMCTTPAVLATAPLPSPKPNCLPPPSLRVLAVGGERMSASLATSWLASVPVLLNTWGTTECCVYQTVQRVLKEGDRRLIGEPLGSTRLHVMGPLEVLGHSDVTSSDVRELTEEGAVGELWVGGPQVGLGYCQQQGKEESEQPGSGSRSVNSRSAFVNHPTLGWIFRTGDLVRKGGIGKVGCGSAGGGQCMRESGSLRRSQLSLVGRTDSQVKIKGRRVDLQDIEASLSSVLCPLLFRQIAATLGPSGAVCAVFSPCPFPSPLKSHQIDSESPAAVRILCATAAAEALLPVHMRPLEWQEFFEDETAVTETEGTGPERQTRCVSLPLTKSGKIDRRRLASFVRACQTAEPQGSSRTRAALLQGSFSSSLSPLKSHAERKTATAWEEVLKLGNLSRTSHFLRLGGDSILAVRVCRMLTESIQETIEKGEKERKGGEGGVSFSSSSGAGGGTAPRFAVGVEGLAVLPGDLMGSPVLSEFAKKFVEPLLSSRGGEEVCLERRDEKEGQDGRLASRESDTRGLNERDQEEEGGEAEEEEGDMGFQRGGMAAETVVAADWLLQEACASDDARSVVWSLLFEPTRSVLSPPDEMFLREGDEKNKGGQDEKGFTGQVSRRREKGKGKEGQQDGRERKFKESSVGFVNRTVLQRAVLRAASCGSLSALNVLCGKVPLKSDDSDAAVDREEGRGESRKEAWEIPPFFRLQTLIQGFPEGSLEGEWATVYEALVGREGGRVALQTAKDPQGGSVLHCAARTGRPEIVSGVLSLLEGDSRGGFSSVLSRDQNGQTALHWAARAGGGKRVVSLLLDPASFEGDGGEGKRSSKKGGGSARAEREKQRLSVLESRDVWARTALHWAALNGHRDAVAALLAEGAATNVTDEEGETPFSMAERRALCAQGQLRPDGMGASVFGDILKLLGGRGTTKKLSAALGEG</sequence>
<dbReference type="SMART" id="SM00248">
    <property type="entry name" value="ANK"/>
    <property type="match status" value="3"/>
</dbReference>
<name>A0A0G4I6V9_9ALVE</name>
<dbReference type="SUPFAM" id="SSF56801">
    <property type="entry name" value="Acetyl-CoA synthetase-like"/>
    <property type="match status" value="1"/>
</dbReference>
<feature type="repeat" description="ANK" evidence="1">
    <location>
        <begin position="1190"/>
        <end position="1222"/>
    </location>
</feature>
<dbReference type="InterPro" id="IPR042099">
    <property type="entry name" value="ANL_N_sf"/>
</dbReference>
<feature type="compositionally biased region" description="Basic and acidic residues" evidence="2">
    <location>
        <begin position="964"/>
        <end position="978"/>
    </location>
</feature>
<accession>A0A0G4I6V9</accession>
<dbReference type="InterPro" id="IPR000873">
    <property type="entry name" value="AMP-dep_synth/lig_dom"/>
</dbReference>
<feature type="region of interest" description="Disordered" evidence="2">
    <location>
        <begin position="770"/>
        <end position="795"/>
    </location>
</feature>
<evidence type="ECO:0000313" key="4">
    <source>
        <dbReference type="EMBL" id="CEM52684.1"/>
    </source>
</evidence>
<protein>
    <recommendedName>
        <fullName evidence="3">AMP-dependent synthetase/ligase domain-containing protein</fullName>
    </recommendedName>
</protein>
<feature type="compositionally biased region" description="Basic and acidic residues" evidence="2">
    <location>
        <begin position="934"/>
        <end position="951"/>
    </location>
</feature>
<feature type="compositionally biased region" description="Basic and acidic residues" evidence="2">
    <location>
        <begin position="842"/>
        <end position="868"/>
    </location>
</feature>
<dbReference type="InterPro" id="IPR045851">
    <property type="entry name" value="AMP-bd_C_sf"/>
</dbReference>
<feature type="region of interest" description="Disordered" evidence="2">
    <location>
        <begin position="842"/>
        <end position="884"/>
    </location>
</feature>
<gene>
    <name evidence="4" type="ORF">Cvel_1906</name>
</gene>
<feature type="domain" description="AMP-dependent synthetase/ligase" evidence="3">
    <location>
        <begin position="132"/>
        <end position="477"/>
    </location>
</feature>
<evidence type="ECO:0000256" key="2">
    <source>
        <dbReference type="SAM" id="MobiDB-lite"/>
    </source>
</evidence>
<dbReference type="Gene3D" id="3.40.50.12780">
    <property type="entry name" value="N-terminal domain of ligase-like"/>
    <property type="match status" value="1"/>
</dbReference>
<dbReference type="Pfam" id="PF12796">
    <property type="entry name" value="Ank_2"/>
    <property type="match status" value="1"/>
</dbReference>
<dbReference type="InterPro" id="IPR020845">
    <property type="entry name" value="AMP-binding_CS"/>
</dbReference>
<organism evidence="4">
    <name type="scientific">Chromera velia CCMP2878</name>
    <dbReference type="NCBI Taxonomy" id="1169474"/>
    <lineage>
        <taxon>Eukaryota</taxon>
        <taxon>Sar</taxon>
        <taxon>Alveolata</taxon>
        <taxon>Colpodellida</taxon>
        <taxon>Chromeraceae</taxon>
        <taxon>Chromera</taxon>
    </lineage>
</organism>
<dbReference type="PROSITE" id="PS50297">
    <property type="entry name" value="ANK_REP_REGION"/>
    <property type="match status" value="2"/>
</dbReference>
<feature type="region of interest" description="Disordered" evidence="2">
    <location>
        <begin position="95"/>
        <end position="128"/>
    </location>
</feature>
<dbReference type="PROSITE" id="PS00012">
    <property type="entry name" value="PHOSPHOPANTETHEINE"/>
    <property type="match status" value="1"/>
</dbReference>
<proteinExistence type="predicted"/>
<feature type="compositionally biased region" description="Basic and acidic residues" evidence="2">
    <location>
        <begin position="770"/>
        <end position="780"/>
    </location>
</feature>
<dbReference type="Pfam" id="PF00501">
    <property type="entry name" value="AMP-binding"/>
    <property type="match status" value="1"/>
</dbReference>
<dbReference type="InterPro" id="IPR036736">
    <property type="entry name" value="ACP-like_sf"/>
</dbReference>
<keyword evidence="1" id="KW-0040">ANK repeat</keyword>
<dbReference type="EMBL" id="CDMZ01005332">
    <property type="protein sequence ID" value="CEM52684.1"/>
    <property type="molecule type" value="Genomic_DNA"/>
</dbReference>
<dbReference type="PROSITE" id="PS50088">
    <property type="entry name" value="ANK_REPEAT"/>
    <property type="match status" value="2"/>
</dbReference>
<dbReference type="PANTHER" id="PTHR45527">
    <property type="entry name" value="NONRIBOSOMAL PEPTIDE SYNTHETASE"/>
    <property type="match status" value="1"/>
</dbReference>
<feature type="region of interest" description="Disordered" evidence="2">
    <location>
        <begin position="1155"/>
        <end position="1178"/>
    </location>
</feature>
<feature type="region of interest" description="Disordered" evidence="2">
    <location>
        <begin position="223"/>
        <end position="250"/>
    </location>
</feature>
<dbReference type="InterPro" id="IPR006162">
    <property type="entry name" value="Ppantetheine_attach_site"/>
</dbReference>
<dbReference type="GO" id="GO:0044550">
    <property type="term" value="P:secondary metabolite biosynthetic process"/>
    <property type="evidence" value="ECO:0007669"/>
    <property type="project" value="TreeGrafter"/>
</dbReference>
<evidence type="ECO:0000256" key="1">
    <source>
        <dbReference type="PROSITE-ProRule" id="PRU00023"/>
    </source>
</evidence>